<feature type="compositionally biased region" description="Gly residues" evidence="9">
    <location>
        <begin position="1"/>
        <end position="17"/>
    </location>
</feature>
<evidence type="ECO:0000259" key="10">
    <source>
        <dbReference type="PROSITE" id="PS50968"/>
    </source>
</evidence>
<dbReference type="GO" id="GO:0009317">
    <property type="term" value="C:acetyl-CoA carboxylase complex"/>
    <property type="evidence" value="ECO:0007669"/>
    <property type="project" value="InterPro"/>
</dbReference>
<name>A0A543ITH9_9ACTN</name>
<dbReference type="PROSITE" id="PS50968">
    <property type="entry name" value="BIOTINYL_LIPOYL"/>
    <property type="match status" value="1"/>
</dbReference>
<evidence type="ECO:0000256" key="9">
    <source>
        <dbReference type="SAM" id="MobiDB-lite"/>
    </source>
</evidence>
<dbReference type="EMBL" id="VFPQ01000001">
    <property type="protein sequence ID" value="TQM73852.1"/>
    <property type="molecule type" value="Genomic_DNA"/>
</dbReference>
<evidence type="ECO:0000256" key="6">
    <source>
        <dbReference type="ARBA" id="ARBA00023160"/>
    </source>
</evidence>
<reference evidence="11 12" key="1">
    <citation type="submission" date="2019-06" db="EMBL/GenBank/DDBJ databases">
        <title>Sequencing the genomes of 1000 actinobacteria strains.</title>
        <authorList>
            <person name="Klenk H.-P."/>
        </authorList>
    </citation>
    <scope>NUCLEOTIDE SEQUENCE [LARGE SCALE GENOMIC DNA]</scope>
    <source>
        <strain evidence="11 12">DSM 43186</strain>
    </source>
</reference>
<feature type="region of interest" description="Disordered" evidence="9">
    <location>
        <begin position="66"/>
        <end position="129"/>
    </location>
</feature>
<sequence length="216" mass="21548">MSQGMGQGGMSQDGLHGGLPPAGARPEELLAWIAGYAAELNTGAGPLRRIAITSGATAVEVEWATPEQAAPAPAAGDRAAAADPRAWQPGAPHPNGAAPAPPPAPPPAGPPAAQQAAPNGDTPAGPVPDAAAEDAVVISAPMVGTFYRAPEPGAPPYVEVGDMVEPGQQIGIIEAMKLMNPILAEQAGRVGEILVGDGTPVEYGQPLIVLRPGDTQ</sequence>
<keyword evidence="7 8" id="KW-0092">Biotin</keyword>
<dbReference type="GO" id="GO:0003989">
    <property type="term" value="F:acetyl-CoA carboxylase activity"/>
    <property type="evidence" value="ECO:0007669"/>
    <property type="project" value="InterPro"/>
</dbReference>
<keyword evidence="12" id="KW-1185">Reference proteome</keyword>
<dbReference type="PRINTS" id="PR01071">
    <property type="entry name" value="ACOABIOTINCC"/>
</dbReference>
<dbReference type="UniPathway" id="UPA00094"/>
<feature type="domain" description="Lipoyl-binding" evidence="10">
    <location>
        <begin position="135"/>
        <end position="211"/>
    </location>
</feature>
<evidence type="ECO:0000313" key="12">
    <source>
        <dbReference type="Proteomes" id="UP000319213"/>
    </source>
</evidence>
<dbReference type="AlphaFoldDB" id="A0A543ITH9"/>
<evidence type="ECO:0000256" key="7">
    <source>
        <dbReference type="ARBA" id="ARBA00023267"/>
    </source>
</evidence>
<dbReference type="SUPFAM" id="SSF51230">
    <property type="entry name" value="Single hybrid motif"/>
    <property type="match status" value="1"/>
</dbReference>
<feature type="region of interest" description="Disordered" evidence="9">
    <location>
        <begin position="1"/>
        <end position="22"/>
    </location>
</feature>
<keyword evidence="5 8" id="KW-0443">Lipid metabolism</keyword>
<dbReference type="InterPro" id="IPR001249">
    <property type="entry name" value="AcCoA_biotinCC"/>
</dbReference>
<evidence type="ECO:0000256" key="3">
    <source>
        <dbReference type="ARBA" id="ARBA00022516"/>
    </source>
</evidence>
<dbReference type="GO" id="GO:0006633">
    <property type="term" value="P:fatty acid biosynthetic process"/>
    <property type="evidence" value="ECO:0007669"/>
    <property type="project" value="UniProtKB-UniPathway"/>
</dbReference>
<dbReference type="PANTHER" id="PTHR45266">
    <property type="entry name" value="OXALOACETATE DECARBOXYLASE ALPHA CHAIN"/>
    <property type="match status" value="1"/>
</dbReference>
<keyword evidence="6 8" id="KW-0275">Fatty acid biosynthesis</keyword>
<dbReference type="CDD" id="cd06850">
    <property type="entry name" value="biotinyl_domain"/>
    <property type="match status" value="1"/>
</dbReference>
<feature type="compositionally biased region" description="Pro residues" evidence="9">
    <location>
        <begin position="99"/>
        <end position="110"/>
    </location>
</feature>
<gene>
    <name evidence="11" type="ORF">FHX40_0507</name>
</gene>
<evidence type="ECO:0000256" key="1">
    <source>
        <dbReference type="ARBA" id="ARBA00005194"/>
    </source>
</evidence>
<evidence type="ECO:0000256" key="2">
    <source>
        <dbReference type="ARBA" id="ARBA00017562"/>
    </source>
</evidence>
<comment type="pathway">
    <text evidence="1 8">Lipid metabolism; fatty acid biosynthesis.</text>
</comment>
<evidence type="ECO:0000256" key="4">
    <source>
        <dbReference type="ARBA" id="ARBA00022832"/>
    </source>
</evidence>
<evidence type="ECO:0000313" key="11">
    <source>
        <dbReference type="EMBL" id="TQM73852.1"/>
    </source>
</evidence>
<evidence type="ECO:0000256" key="5">
    <source>
        <dbReference type="ARBA" id="ARBA00023098"/>
    </source>
</evidence>
<proteinExistence type="predicted"/>
<dbReference type="Proteomes" id="UP000319213">
    <property type="component" value="Unassembled WGS sequence"/>
</dbReference>
<organism evidence="11 12">
    <name type="scientific">Thermopolyspora flexuosa</name>
    <dbReference type="NCBI Taxonomy" id="103836"/>
    <lineage>
        <taxon>Bacteria</taxon>
        <taxon>Bacillati</taxon>
        <taxon>Actinomycetota</taxon>
        <taxon>Actinomycetes</taxon>
        <taxon>Streptosporangiales</taxon>
        <taxon>Streptosporangiaceae</taxon>
        <taxon>Thermopolyspora</taxon>
    </lineage>
</organism>
<dbReference type="InterPro" id="IPR001882">
    <property type="entry name" value="Biotin_BS"/>
</dbReference>
<feature type="compositionally biased region" description="Low complexity" evidence="9">
    <location>
        <begin position="66"/>
        <end position="98"/>
    </location>
</feature>
<keyword evidence="4 8" id="KW-0276">Fatty acid metabolism</keyword>
<evidence type="ECO:0000256" key="8">
    <source>
        <dbReference type="RuleBase" id="RU364072"/>
    </source>
</evidence>
<dbReference type="PANTHER" id="PTHR45266:SF3">
    <property type="entry name" value="OXALOACETATE DECARBOXYLASE ALPHA CHAIN"/>
    <property type="match status" value="1"/>
</dbReference>
<dbReference type="InterPro" id="IPR011053">
    <property type="entry name" value="Single_hybrid_motif"/>
</dbReference>
<accession>A0A543ITH9</accession>
<dbReference type="Pfam" id="PF00364">
    <property type="entry name" value="Biotin_lipoyl"/>
    <property type="match status" value="1"/>
</dbReference>
<dbReference type="Gene3D" id="2.40.50.100">
    <property type="match status" value="1"/>
</dbReference>
<dbReference type="RefSeq" id="WP_211350141.1">
    <property type="nucleotide sequence ID" value="NZ_BMPV01000004.1"/>
</dbReference>
<dbReference type="InterPro" id="IPR050709">
    <property type="entry name" value="Biotin_Carboxyl_Carrier/Decarb"/>
</dbReference>
<protein>
    <recommendedName>
        <fullName evidence="2 8">Biotin carboxyl carrier protein of acetyl-CoA carboxylase</fullName>
    </recommendedName>
</protein>
<dbReference type="NCBIfam" id="TIGR00531">
    <property type="entry name" value="BCCP"/>
    <property type="match status" value="1"/>
</dbReference>
<feature type="compositionally biased region" description="Low complexity" evidence="9">
    <location>
        <begin position="111"/>
        <end position="129"/>
    </location>
</feature>
<comment type="function">
    <text evidence="8">This protein is a component of the acetyl coenzyme A carboxylase complex; first, biotin carboxylase catalyzes the carboxylation of the carrier protein and then the transcarboxylase transfers the carboxyl group to form malonyl-CoA.</text>
</comment>
<comment type="caution">
    <text evidence="11">The sequence shown here is derived from an EMBL/GenBank/DDBJ whole genome shotgun (WGS) entry which is preliminary data.</text>
</comment>
<dbReference type="PROSITE" id="PS00188">
    <property type="entry name" value="BIOTIN"/>
    <property type="match status" value="1"/>
</dbReference>
<dbReference type="InterPro" id="IPR000089">
    <property type="entry name" value="Biotin_lipoyl"/>
</dbReference>
<keyword evidence="3 8" id="KW-0444">Lipid biosynthesis</keyword>